<dbReference type="SUPFAM" id="SSF54593">
    <property type="entry name" value="Glyoxalase/Bleomycin resistance protein/Dihydroxybiphenyl dioxygenase"/>
    <property type="match status" value="2"/>
</dbReference>
<dbReference type="Gene3D" id="3.10.180.10">
    <property type="entry name" value="2,3-Dihydroxybiphenyl 1,2-Dioxygenase, domain 1"/>
    <property type="match status" value="2"/>
</dbReference>
<evidence type="ECO:0000259" key="2">
    <source>
        <dbReference type="PROSITE" id="PS51819"/>
    </source>
</evidence>
<sequence length="323" mass="36518">MTYKIVTLYHPSHRVPSLEKADTFFREVFGIESVWRNKLFTKPDPKYPTFPTDYCIFTSIADVFFDCIDPKKYVIDGEQRYEDVEEPHLNGLGWGVEGIDEIYARLNEMGVRSTDQANRLADPKECPVAVFKPSKLFFTVAEDSGLRYEYYPASSMGTYDIRRDPSWKLNPQVGKGPLGIQFCSHHTILTANLSRAIRLFVDLMGGKQIHEAKGTLRGTDSIFIQLADAVYEFAVPIPGVDSYASRDFEARQNTAEDVYHALTWKVKDLGATETHLRSKGVKLIAKDDSMLVVDPKDGLGIPWGFVADVLPGDDRYISELQEN</sequence>
<keyword evidence="4" id="KW-1185">Reference proteome</keyword>
<dbReference type="GO" id="GO:0046872">
    <property type="term" value="F:metal ion binding"/>
    <property type="evidence" value="ECO:0007669"/>
    <property type="project" value="UniProtKB-KW"/>
</dbReference>
<dbReference type="EMBL" id="LVCJ01000004">
    <property type="protein sequence ID" value="OAL39662.1"/>
    <property type="molecule type" value="Genomic_DNA"/>
</dbReference>
<dbReference type="InterPro" id="IPR029068">
    <property type="entry name" value="Glyas_Bleomycin-R_OHBP_Dase"/>
</dbReference>
<protein>
    <recommendedName>
        <fullName evidence="2">VOC domain-containing protein</fullName>
    </recommendedName>
</protein>
<dbReference type="OrthoDB" id="5330508at2759"/>
<evidence type="ECO:0000313" key="4">
    <source>
        <dbReference type="Proteomes" id="UP000185904"/>
    </source>
</evidence>
<dbReference type="GeneID" id="34584484"/>
<accession>A0A178DDD0</accession>
<gene>
    <name evidence="3" type="ORF">AYO20_01059</name>
</gene>
<evidence type="ECO:0000256" key="1">
    <source>
        <dbReference type="ARBA" id="ARBA00022723"/>
    </source>
</evidence>
<dbReference type="InterPro" id="IPR037523">
    <property type="entry name" value="VOC_core"/>
</dbReference>
<reference evidence="3 4" key="1">
    <citation type="submission" date="2016-03" db="EMBL/GenBank/DDBJ databases">
        <title>The draft genome sequence of Fonsecaea nubica causative agent of cutaneous subcutaneous infection in human host.</title>
        <authorList>
            <person name="Costa F."/>
            <person name="Sybren D.H."/>
            <person name="Raittz R.T."/>
            <person name="Weiss V.A."/>
            <person name="Leao A.C."/>
            <person name="Gomes R."/>
            <person name="De Souza E.M."/>
            <person name="Pedrosa F.O."/>
            <person name="Steffens M.B."/>
            <person name="Bombassaro A."/>
            <person name="Tadra-Sfeir M.Z."/>
            <person name="Moreno L.F."/>
            <person name="Najafzadeh M.J."/>
            <person name="Felipe M.S."/>
            <person name="Teixeira M."/>
            <person name="Sun J."/>
            <person name="Xi L."/>
            <person name="Castro M.A."/>
            <person name="Vicente V.A."/>
        </authorList>
    </citation>
    <scope>NUCLEOTIDE SEQUENCE [LARGE SCALE GENOMIC DNA]</scope>
    <source>
        <strain evidence="3 4">CBS 269.64</strain>
    </source>
</reference>
<organism evidence="3 4">
    <name type="scientific">Fonsecaea nubica</name>
    <dbReference type="NCBI Taxonomy" id="856822"/>
    <lineage>
        <taxon>Eukaryota</taxon>
        <taxon>Fungi</taxon>
        <taxon>Dikarya</taxon>
        <taxon>Ascomycota</taxon>
        <taxon>Pezizomycotina</taxon>
        <taxon>Eurotiomycetes</taxon>
        <taxon>Chaetothyriomycetidae</taxon>
        <taxon>Chaetothyriales</taxon>
        <taxon>Herpotrichiellaceae</taxon>
        <taxon>Fonsecaea</taxon>
    </lineage>
</organism>
<dbReference type="RefSeq" id="XP_022504674.1">
    <property type="nucleotide sequence ID" value="XM_022639366.1"/>
</dbReference>
<dbReference type="PANTHER" id="PTHR43048">
    <property type="entry name" value="METHYLMALONYL-COA EPIMERASE"/>
    <property type="match status" value="1"/>
</dbReference>
<dbReference type="AlphaFoldDB" id="A0A178DDD0"/>
<feature type="domain" description="VOC" evidence="2">
    <location>
        <begin position="7"/>
        <end position="153"/>
    </location>
</feature>
<dbReference type="Proteomes" id="UP000185904">
    <property type="component" value="Unassembled WGS sequence"/>
</dbReference>
<proteinExistence type="predicted"/>
<feature type="domain" description="VOC" evidence="2">
    <location>
        <begin position="181"/>
        <end position="323"/>
    </location>
</feature>
<dbReference type="GO" id="GO:0046491">
    <property type="term" value="P:L-methylmalonyl-CoA metabolic process"/>
    <property type="evidence" value="ECO:0007669"/>
    <property type="project" value="TreeGrafter"/>
</dbReference>
<dbReference type="GO" id="GO:0004493">
    <property type="term" value="F:methylmalonyl-CoA epimerase activity"/>
    <property type="evidence" value="ECO:0007669"/>
    <property type="project" value="TreeGrafter"/>
</dbReference>
<dbReference type="PANTHER" id="PTHR43048:SF3">
    <property type="entry name" value="METHYLMALONYL-COA EPIMERASE, MITOCHONDRIAL"/>
    <property type="match status" value="1"/>
</dbReference>
<name>A0A178DDD0_9EURO</name>
<keyword evidence="1" id="KW-0479">Metal-binding</keyword>
<evidence type="ECO:0000313" key="3">
    <source>
        <dbReference type="EMBL" id="OAL39662.1"/>
    </source>
</evidence>
<dbReference type="PROSITE" id="PS51819">
    <property type="entry name" value="VOC"/>
    <property type="match status" value="2"/>
</dbReference>
<dbReference type="InterPro" id="IPR051785">
    <property type="entry name" value="MMCE/EMCE_epimerase"/>
</dbReference>
<comment type="caution">
    <text evidence="3">The sequence shown here is derived from an EMBL/GenBank/DDBJ whole genome shotgun (WGS) entry which is preliminary data.</text>
</comment>